<dbReference type="Proteomes" id="UP001200313">
    <property type="component" value="Unassembled WGS sequence"/>
</dbReference>
<gene>
    <name evidence="1" type="ORF">L0P79_17780</name>
</gene>
<comment type="caution">
    <text evidence="1">The sequence shown here is derived from an EMBL/GenBank/DDBJ whole genome shotgun (WGS) entry which is preliminary data.</text>
</comment>
<keyword evidence="1" id="KW-0067">ATP-binding</keyword>
<name>A0ABS9MEI6_9FIRM</name>
<protein>
    <submittedName>
        <fullName evidence="1">ATP-binding protein</fullName>
    </submittedName>
</protein>
<dbReference type="EMBL" id="JAKNJB010000048">
    <property type="protein sequence ID" value="MCG4528891.1"/>
    <property type="molecule type" value="Genomic_DNA"/>
</dbReference>
<feature type="non-terminal residue" evidence="1">
    <location>
        <position position="1"/>
    </location>
</feature>
<keyword evidence="1" id="KW-0547">Nucleotide-binding</keyword>
<organism evidence="1 2">
    <name type="scientific">Intestinimonas massiliensis</name>
    <name type="common">ex Afouda et al. 2020</name>
    <dbReference type="NCBI Taxonomy" id="1673721"/>
    <lineage>
        <taxon>Bacteria</taxon>
        <taxon>Bacillati</taxon>
        <taxon>Bacillota</taxon>
        <taxon>Clostridia</taxon>
        <taxon>Eubacteriales</taxon>
        <taxon>Intestinimonas</taxon>
    </lineage>
</organism>
<keyword evidence="2" id="KW-1185">Reference proteome</keyword>
<reference evidence="1 2" key="1">
    <citation type="submission" date="2022-01" db="EMBL/GenBank/DDBJ databases">
        <title>Collection of gut derived symbiotic bacterial strains cultured from healthy donors.</title>
        <authorList>
            <person name="Lin H."/>
            <person name="Kohout C."/>
            <person name="Waligurski E."/>
            <person name="Pamer E.G."/>
        </authorList>
    </citation>
    <scope>NUCLEOTIDE SEQUENCE [LARGE SCALE GENOMIC DNA]</scope>
    <source>
        <strain evidence="1 2">DFI.3.7</strain>
    </source>
</reference>
<sequence length="59" mass="6713">KTEQRFGPIRGRYVLYRGEDVALENGVHYRNVERYLNTLPELNIAPAQEAGIEQTGPVL</sequence>
<accession>A0ABS9MEI6</accession>
<evidence type="ECO:0000313" key="1">
    <source>
        <dbReference type="EMBL" id="MCG4528891.1"/>
    </source>
</evidence>
<dbReference type="GO" id="GO:0005524">
    <property type="term" value="F:ATP binding"/>
    <property type="evidence" value="ECO:0007669"/>
    <property type="project" value="UniProtKB-KW"/>
</dbReference>
<evidence type="ECO:0000313" key="2">
    <source>
        <dbReference type="Proteomes" id="UP001200313"/>
    </source>
</evidence>
<proteinExistence type="predicted"/>